<dbReference type="EMBL" id="DXDU01000094">
    <property type="protein sequence ID" value="HIY26659.1"/>
    <property type="molecule type" value="Genomic_DNA"/>
</dbReference>
<dbReference type="InterPro" id="IPR001387">
    <property type="entry name" value="Cro/C1-type_HTH"/>
</dbReference>
<sequence>MQKLHEEALRLNLRENLRRYRDRAGLSQRQVAGELGLSRSAYTYYETGKTTPSAVDLFTLAQLYRVPVEELFRP</sequence>
<protein>
    <submittedName>
        <fullName evidence="3">Helix-turn-helix domain-containing protein</fullName>
    </submittedName>
</protein>
<dbReference type="AlphaFoldDB" id="A0A9D1YDS4"/>
<comment type="caution">
    <text evidence="3">The sequence shown here is derived from an EMBL/GenBank/DDBJ whole genome shotgun (WGS) entry which is preliminary data.</text>
</comment>
<evidence type="ECO:0000259" key="2">
    <source>
        <dbReference type="PROSITE" id="PS50943"/>
    </source>
</evidence>
<dbReference type="PROSITE" id="PS50943">
    <property type="entry name" value="HTH_CROC1"/>
    <property type="match status" value="1"/>
</dbReference>
<dbReference type="Proteomes" id="UP000823915">
    <property type="component" value="Unassembled WGS sequence"/>
</dbReference>
<dbReference type="Pfam" id="PF13560">
    <property type="entry name" value="HTH_31"/>
    <property type="match status" value="1"/>
</dbReference>
<feature type="domain" description="HTH cro/C1-type" evidence="2">
    <location>
        <begin position="17"/>
        <end position="71"/>
    </location>
</feature>
<reference evidence="3" key="1">
    <citation type="journal article" date="2021" name="PeerJ">
        <title>Extensive microbial diversity within the chicken gut microbiome revealed by metagenomics and culture.</title>
        <authorList>
            <person name="Gilroy R."/>
            <person name="Ravi A."/>
            <person name="Getino M."/>
            <person name="Pursley I."/>
            <person name="Horton D.L."/>
            <person name="Alikhan N.F."/>
            <person name="Baker D."/>
            <person name="Gharbi K."/>
            <person name="Hall N."/>
            <person name="Watson M."/>
            <person name="Adriaenssens E.M."/>
            <person name="Foster-Nyarko E."/>
            <person name="Jarju S."/>
            <person name="Secka A."/>
            <person name="Antonio M."/>
            <person name="Oren A."/>
            <person name="Chaudhuri R.R."/>
            <person name="La Ragione R."/>
            <person name="Hildebrand F."/>
            <person name="Pallen M.J."/>
        </authorList>
    </citation>
    <scope>NUCLEOTIDE SEQUENCE</scope>
    <source>
        <strain evidence="3">1282</strain>
    </source>
</reference>
<accession>A0A9D1YDS4</accession>
<dbReference type="PANTHER" id="PTHR46558">
    <property type="entry name" value="TRACRIPTIONAL REGULATORY PROTEIN-RELATED-RELATED"/>
    <property type="match status" value="1"/>
</dbReference>
<dbReference type="InterPro" id="IPR010982">
    <property type="entry name" value="Lambda_DNA-bd_dom_sf"/>
</dbReference>
<dbReference type="CDD" id="cd00093">
    <property type="entry name" value="HTH_XRE"/>
    <property type="match status" value="1"/>
</dbReference>
<dbReference type="SMART" id="SM00530">
    <property type="entry name" value="HTH_XRE"/>
    <property type="match status" value="1"/>
</dbReference>
<dbReference type="SUPFAM" id="SSF47413">
    <property type="entry name" value="lambda repressor-like DNA-binding domains"/>
    <property type="match status" value="1"/>
</dbReference>
<evidence type="ECO:0000313" key="3">
    <source>
        <dbReference type="EMBL" id="HIY26659.1"/>
    </source>
</evidence>
<dbReference type="PANTHER" id="PTHR46558:SF4">
    <property type="entry name" value="DNA-BIDING PHAGE PROTEIN"/>
    <property type="match status" value="1"/>
</dbReference>
<name>A0A9D1YDS4_9FIRM</name>
<evidence type="ECO:0000313" key="4">
    <source>
        <dbReference type="Proteomes" id="UP000823915"/>
    </source>
</evidence>
<gene>
    <name evidence="3" type="ORF">H9838_05710</name>
</gene>
<evidence type="ECO:0000256" key="1">
    <source>
        <dbReference type="ARBA" id="ARBA00023125"/>
    </source>
</evidence>
<organism evidence="3 4">
    <name type="scientific">Candidatus Acutalibacter pullistercoris</name>
    <dbReference type="NCBI Taxonomy" id="2838418"/>
    <lineage>
        <taxon>Bacteria</taxon>
        <taxon>Bacillati</taxon>
        <taxon>Bacillota</taxon>
        <taxon>Clostridia</taxon>
        <taxon>Eubacteriales</taxon>
        <taxon>Acutalibacteraceae</taxon>
        <taxon>Acutalibacter</taxon>
    </lineage>
</organism>
<keyword evidence="1" id="KW-0238">DNA-binding</keyword>
<reference evidence="3" key="2">
    <citation type="submission" date="2021-04" db="EMBL/GenBank/DDBJ databases">
        <authorList>
            <person name="Gilroy R."/>
        </authorList>
    </citation>
    <scope>NUCLEOTIDE SEQUENCE</scope>
    <source>
        <strain evidence="3">1282</strain>
    </source>
</reference>
<proteinExistence type="predicted"/>
<dbReference type="GO" id="GO:0003677">
    <property type="term" value="F:DNA binding"/>
    <property type="evidence" value="ECO:0007669"/>
    <property type="project" value="UniProtKB-KW"/>
</dbReference>
<dbReference type="Gene3D" id="1.10.260.40">
    <property type="entry name" value="lambda repressor-like DNA-binding domains"/>
    <property type="match status" value="1"/>
</dbReference>